<accession>A0A2H1FEZ1</accession>
<evidence type="ECO:0000313" key="1">
    <source>
        <dbReference type="EMBL" id="SMH71342.1"/>
    </source>
</evidence>
<keyword evidence="2" id="KW-1185">Reference proteome</keyword>
<name>A0A2H1FEZ1_9ARCH</name>
<protein>
    <submittedName>
        <fullName evidence="1">Uncharacterized protein</fullName>
    </submittedName>
</protein>
<sequence length="30" mass="3345">MILRMVTIRIGGKKLSILLKRVGAQSSDIF</sequence>
<dbReference type="AlphaFoldDB" id="A0A2H1FEZ1"/>
<dbReference type="EMBL" id="LT841358">
    <property type="protein sequence ID" value="SMH71342.1"/>
    <property type="molecule type" value="Genomic_DNA"/>
</dbReference>
<organism evidence="1 2">
    <name type="scientific">Candidatus Nitrosotalea okcheonensis</name>
    <dbReference type="NCBI Taxonomy" id="1903276"/>
    <lineage>
        <taxon>Archaea</taxon>
        <taxon>Nitrososphaerota</taxon>
        <taxon>Nitrososphaeria</taxon>
        <taxon>Nitrosotaleales</taxon>
        <taxon>Nitrosotaleaceae</taxon>
        <taxon>Nitrosotalea</taxon>
    </lineage>
</organism>
<evidence type="ECO:0000313" key="2">
    <source>
        <dbReference type="Proteomes" id="UP000230607"/>
    </source>
</evidence>
<proteinExistence type="predicted"/>
<dbReference type="Proteomes" id="UP000230607">
    <property type="component" value="Chromosome 1"/>
</dbReference>
<gene>
    <name evidence="1" type="ORF">NCS_11149</name>
</gene>
<reference evidence="2" key="1">
    <citation type="submission" date="2017-03" db="EMBL/GenBank/DDBJ databases">
        <authorList>
            <person name="Herbold C."/>
        </authorList>
    </citation>
    <scope>NUCLEOTIDE SEQUENCE [LARGE SCALE GENOMIC DNA]</scope>
</reference>